<dbReference type="GO" id="GO:0005524">
    <property type="term" value="F:ATP binding"/>
    <property type="evidence" value="ECO:0007669"/>
    <property type="project" value="UniProtKB-KW"/>
</dbReference>
<feature type="coiled-coil region" evidence="18">
    <location>
        <begin position="118"/>
        <end position="170"/>
    </location>
</feature>
<dbReference type="InterPro" id="IPR041569">
    <property type="entry name" value="AAA_lid_3"/>
</dbReference>
<dbReference type="Gene3D" id="1.10.8.60">
    <property type="match status" value="1"/>
</dbReference>
<dbReference type="Pfam" id="PF01434">
    <property type="entry name" value="Peptidase_M41"/>
    <property type="match status" value="1"/>
</dbReference>
<dbReference type="Proteomes" id="UP001306508">
    <property type="component" value="Unassembled WGS sequence"/>
</dbReference>
<keyword evidence="5" id="KW-0645">Protease</keyword>
<dbReference type="GO" id="GO:0016887">
    <property type="term" value="F:ATP hydrolysis activity"/>
    <property type="evidence" value="ECO:0007669"/>
    <property type="project" value="InterPro"/>
</dbReference>
<dbReference type="InterPro" id="IPR003959">
    <property type="entry name" value="ATPase_AAA_core"/>
</dbReference>
<evidence type="ECO:0000256" key="4">
    <source>
        <dbReference type="ARBA" id="ARBA00010550"/>
    </source>
</evidence>
<evidence type="ECO:0000256" key="5">
    <source>
        <dbReference type="ARBA" id="ARBA00022670"/>
    </source>
</evidence>
<proteinExistence type="inferred from homology"/>
<evidence type="ECO:0000256" key="18">
    <source>
        <dbReference type="SAM" id="Coils"/>
    </source>
</evidence>
<dbReference type="PANTHER" id="PTHR43655:SF14">
    <property type="entry name" value="MITOCHONDRIAL RESPIRATORY CHAIN COMPLEXES ASSEMBLY PROTEIN YTA12"/>
    <property type="match status" value="1"/>
</dbReference>
<dbReference type="SMART" id="SM00382">
    <property type="entry name" value="AAA"/>
    <property type="match status" value="1"/>
</dbReference>
<comment type="similarity">
    <text evidence="3">In the C-terminal section; belongs to the peptidase M41 family.</text>
</comment>
<feature type="domain" description="AAA+ ATPase" evidence="20">
    <location>
        <begin position="427"/>
        <end position="567"/>
    </location>
</feature>
<dbReference type="AlphaFoldDB" id="A0AAN7ZXL1"/>
<dbReference type="SUPFAM" id="SSF52540">
    <property type="entry name" value="P-loop containing nucleoside triphosphate hydrolases"/>
    <property type="match status" value="1"/>
</dbReference>
<keyword evidence="15" id="KW-0472">Membrane</keyword>
<comment type="caution">
    <text evidence="21">The sequence shown here is derived from an EMBL/GenBank/DDBJ whole genome shotgun (WGS) entry which is preliminary data.</text>
</comment>
<feature type="compositionally biased region" description="Basic and acidic residues" evidence="19">
    <location>
        <begin position="834"/>
        <end position="862"/>
    </location>
</feature>
<dbReference type="EMBL" id="JAWIZZ010000047">
    <property type="protein sequence ID" value="KAK5779281.1"/>
    <property type="molecule type" value="Genomic_DNA"/>
</dbReference>
<evidence type="ECO:0000256" key="19">
    <source>
        <dbReference type="SAM" id="MobiDB-lite"/>
    </source>
</evidence>
<dbReference type="GO" id="GO:0034982">
    <property type="term" value="P:mitochondrial protein processing"/>
    <property type="evidence" value="ECO:0007669"/>
    <property type="project" value="TreeGrafter"/>
</dbReference>
<dbReference type="InterPro" id="IPR037219">
    <property type="entry name" value="Peptidase_M41-like"/>
</dbReference>
<evidence type="ECO:0000313" key="22">
    <source>
        <dbReference type="Proteomes" id="UP001306508"/>
    </source>
</evidence>
<dbReference type="GO" id="GO:0097002">
    <property type="term" value="C:mitochondrial inner boundary membrane"/>
    <property type="evidence" value="ECO:0007669"/>
    <property type="project" value="UniProtKB-ARBA"/>
</dbReference>
<evidence type="ECO:0000313" key="21">
    <source>
        <dbReference type="EMBL" id="KAK5779281.1"/>
    </source>
</evidence>
<keyword evidence="8" id="KW-0547">Nucleotide-binding</keyword>
<dbReference type="GO" id="GO:0008270">
    <property type="term" value="F:zinc ion binding"/>
    <property type="evidence" value="ECO:0007669"/>
    <property type="project" value="InterPro"/>
</dbReference>
<comment type="catalytic activity">
    <reaction evidence="16">
        <text>ATP + H2O = ADP + phosphate + H(+)</text>
        <dbReference type="Rhea" id="RHEA:13065"/>
        <dbReference type="ChEBI" id="CHEBI:15377"/>
        <dbReference type="ChEBI" id="CHEBI:15378"/>
        <dbReference type="ChEBI" id="CHEBI:30616"/>
        <dbReference type="ChEBI" id="CHEBI:43474"/>
        <dbReference type="ChEBI" id="CHEBI:456216"/>
    </reaction>
    <physiologicalReaction direction="left-to-right" evidence="16">
        <dbReference type="Rhea" id="RHEA:13066"/>
    </physiologicalReaction>
</comment>
<protein>
    <recommendedName>
        <fullName evidence="20">AAA+ ATPase domain-containing protein</fullName>
    </recommendedName>
</protein>
<keyword evidence="11" id="KW-0067">ATP-binding</keyword>
<dbReference type="GO" id="GO:0140567">
    <property type="term" value="F:membrane protein dislocase activity"/>
    <property type="evidence" value="ECO:0007669"/>
    <property type="project" value="UniProtKB-ARBA"/>
</dbReference>
<dbReference type="GO" id="GO:0006465">
    <property type="term" value="P:signal peptide processing"/>
    <property type="evidence" value="ECO:0007669"/>
    <property type="project" value="UniProtKB-ARBA"/>
</dbReference>
<keyword evidence="7" id="KW-0479">Metal-binding</keyword>
<dbReference type="InterPro" id="IPR005936">
    <property type="entry name" value="FtsH"/>
</dbReference>
<evidence type="ECO:0000256" key="8">
    <source>
        <dbReference type="ARBA" id="ARBA00022741"/>
    </source>
</evidence>
<gene>
    <name evidence="21" type="ORF">RI543_003171</name>
</gene>
<dbReference type="PROSITE" id="PS00674">
    <property type="entry name" value="AAA"/>
    <property type="match status" value="1"/>
</dbReference>
<evidence type="ECO:0000256" key="10">
    <source>
        <dbReference type="ARBA" id="ARBA00022833"/>
    </source>
</evidence>
<reference evidence="22" key="1">
    <citation type="submission" date="2023-07" db="EMBL/GenBank/DDBJ databases">
        <title>A draft genome of Kazachstania heterogenica Y-27499.</title>
        <authorList>
            <person name="Donic C."/>
            <person name="Kralova J.S."/>
            <person name="Fidel L."/>
            <person name="Ben-Dor S."/>
            <person name="Jung S."/>
        </authorList>
    </citation>
    <scope>NUCLEOTIDE SEQUENCE [LARGE SCALE GENOMIC DNA]</scope>
    <source>
        <strain evidence="22">Y27499</strain>
    </source>
</reference>
<dbReference type="PANTHER" id="PTHR43655">
    <property type="entry name" value="ATP-DEPENDENT PROTEASE"/>
    <property type="match status" value="1"/>
</dbReference>
<evidence type="ECO:0000256" key="15">
    <source>
        <dbReference type="ARBA" id="ARBA00023136"/>
    </source>
</evidence>
<evidence type="ECO:0000259" key="20">
    <source>
        <dbReference type="SMART" id="SM00382"/>
    </source>
</evidence>
<dbReference type="FunFam" id="1.20.58.760:FF:000003">
    <property type="entry name" value="AFG3-like AAA ATPase 2"/>
    <property type="match status" value="1"/>
</dbReference>
<dbReference type="FunFam" id="3.40.50.300:FF:000001">
    <property type="entry name" value="ATP-dependent zinc metalloprotease FtsH"/>
    <property type="match status" value="1"/>
</dbReference>
<dbReference type="GO" id="GO:0065003">
    <property type="term" value="P:protein-containing complex assembly"/>
    <property type="evidence" value="ECO:0007669"/>
    <property type="project" value="UniProtKB-ARBA"/>
</dbReference>
<dbReference type="InterPro" id="IPR011546">
    <property type="entry name" value="Pept_M41_FtsH_extracell"/>
</dbReference>
<evidence type="ECO:0000256" key="11">
    <source>
        <dbReference type="ARBA" id="ARBA00022840"/>
    </source>
</evidence>
<comment type="cofactor">
    <cofactor evidence="1">
        <name>Zn(2+)</name>
        <dbReference type="ChEBI" id="CHEBI:29105"/>
    </cofactor>
</comment>
<keyword evidence="13" id="KW-0482">Metalloprotease</keyword>
<feature type="region of interest" description="Disordered" evidence="19">
    <location>
        <begin position="171"/>
        <end position="198"/>
    </location>
</feature>
<keyword evidence="14" id="KW-0496">Mitochondrion</keyword>
<comment type="similarity">
    <text evidence="4">In the N-terminal section; belongs to the AAA ATPase family.</text>
</comment>
<keyword evidence="6" id="KW-0812">Transmembrane</keyword>
<dbReference type="GO" id="GO:0005745">
    <property type="term" value="C:m-AAA complex"/>
    <property type="evidence" value="ECO:0007669"/>
    <property type="project" value="TreeGrafter"/>
</dbReference>
<evidence type="ECO:0000256" key="1">
    <source>
        <dbReference type="ARBA" id="ARBA00001947"/>
    </source>
</evidence>
<dbReference type="InterPro" id="IPR050928">
    <property type="entry name" value="ATP-dep_Zn_Metalloprotease"/>
</dbReference>
<dbReference type="Gene3D" id="1.20.58.760">
    <property type="entry name" value="Peptidase M41"/>
    <property type="match status" value="1"/>
</dbReference>
<keyword evidence="12" id="KW-1133">Transmembrane helix</keyword>
<comment type="subcellular location">
    <subcellularLocation>
        <location evidence="2">Mitochondrion membrane</location>
        <topology evidence="2">Multi-pass membrane protein</topology>
    </subcellularLocation>
</comment>
<dbReference type="Pfam" id="PF00004">
    <property type="entry name" value="AAA"/>
    <property type="match status" value="1"/>
</dbReference>
<evidence type="ECO:0000256" key="2">
    <source>
        <dbReference type="ARBA" id="ARBA00004225"/>
    </source>
</evidence>
<feature type="region of interest" description="Disordered" evidence="19">
    <location>
        <begin position="832"/>
        <end position="876"/>
    </location>
</feature>
<dbReference type="Gene3D" id="3.40.50.300">
    <property type="entry name" value="P-loop containing nucleotide triphosphate hydrolases"/>
    <property type="match status" value="1"/>
</dbReference>
<keyword evidence="22" id="KW-1185">Reference proteome</keyword>
<dbReference type="HAMAP" id="MF_01458">
    <property type="entry name" value="FtsH"/>
    <property type="match status" value="1"/>
</dbReference>
<evidence type="ECO:0000256" key="16">
    <source>
        <dbReference type="ARBA" id="ARBA00048778"/>
    </source>
</evidence>
<accession>A0AAN7ZXL1</accession>
<evidence type="ECO:0000256" key="13">
    <source>
        <dbReference type="ARBA" id="ARBA00023049"/>
    </source>
</evidence>
<dbReference type="NCBIfam" id="TIGR01241">
    <property type="entry name" value="FtsH_fam"/>
    <property type="match status" value="1"/>
</dbReference>
<dbReference type="FunFam" id="1.10.8.60:FF:000019">
    <property type="entry name" value="AFG3-like AAA ATPase 2"/>
    <property type="match status" value="1"/>
</dbReference>
<evidence type="ECO:0000256" key="7">
    <source>
        <dbReference type="ARBA" id="ARBA00022723"/>
    </source>
</evidence>
<keyword evidence="18" id="KW-0175">Coiled coil</keyword>
<evidence type="ECO:0000256" key="6">
    <source>
        <dbReference type="ARBA" id="ARBA00022692"/>
    </source>
</evidence>
<evidence type="ECO:0000256" key="14">
    <source>
        <dbReference type="ARBA" id="ARBA00023128"/>
    </source>
</evidence>
<evidence type="ECO:0000256" key="9">
    <source>
        <dbReference type="ARBA" id="ARBA00022801"/>
    </source>
</evidence>
<keyword evidence="9" id="KW-0378">Hydrolase</keyword>
<evidence type="ECO:0000256" key="12">
    <source>
        <dbReference type="ARBA" id="ARBA00022989"/>
    </source>
</evidence>
<dbReference type="InterPro" id="IPR003960">
    <property type="entry name" value="ATPase_AAA_CS"/>
</dbReference>
<comment type="subunit">
    <text evidence="17">Component of the 850 kDa m-AAA protease complex, a heterohexamer composed of YTA12/RCA1 and YTA10/AFG3. Associates with the prohibitin complex, composed of PHB1 and PHB2, inhibiting the activity of the m-AAA protease complex.</text>
</comment>
<dbReference type="GO" id="GO:0004222">
    <property type="term" value="F:metalloendopeptidase activity"/>
    <property type="evidence" value="ECO:0007669"/>
    <property type="project" value="InterPro"/>
</dbReference>
<dbReference type="InterPro" id="IPR027417">
    <property type="entry name" value="P-loop_NTPase"/>
</dbReference>
<dbReference type="GO" id="GO:0030163">
    <property type="term" value="P:protein catabolic process"/>
    <property type="evidence" value="ECO:0007669"/>
    <property type="project" value="UniProtKB-ARBA"/>
</dbReference>
<organism evidence="21 22">
    <name type="scientific">Arxiozyma heterogenica</name>
    <dbReference type="NCBI Taxonomy" id="278026"/>
    <lineage>
        <taxon>Eukaryota</taxon>
        <taxon>Fungi</taxon>
        <taxon>Dikarya</taxon>
        <taxon>Ascomycota</taxon>
        <taxon>Saccharomycotina</taxon>
        <taxon>Saccharomycetes</taxon>
        <taxon>Saccharomycetales</taxon>
        <taxon>Saccharomycetaceae</taxon>
        <taxon>Arxiozyma</taxon>
    </lineage>
</organism>
<dbReference type="InterPro" id="IPR003593">
    <property type="entry name" value="AAA+_ATPase"/>
</dbReference>
<dbReference type="GO" id="GO:0004176">
    <property type="term" value="F:ATP-dependent peptidase activity"/>
    <property type="evidence" value="ECO:0007669"/>
    <property type="project" value="InterPro"/>
</dbReference>
<dbReference type="Pfam" id="PF17862">
    <property type="entry name" value="AAA_lid_3"/>
    <property type="match status" value="1"/>
</dbReference>
<evidence type="ECO:0000256" key="17">
    <source>
        <dbReference type="ARBA" id="ARBA00065348"/>
    </source>
</evidence>
<dbReference type="Gene3D" id="3.40.1690.20">
    <property type="match status" value="1"/>
</dbReference>
<evidence type="ECO:0000256" key="3">
    <source>
        <dbReference type="ARBA" id="ARBA00010044"/>
    </source>
</evidence>
<sequence>MIHVKKTPVRVASFISKRSFISISQNDLILINNSNNNNNDNSKKTNRNSIDNGITSLINQKCIRSFHVFNHSNPLYIKQSFSLLQNNNNNNSNNRIDKKMDATDEDLINIKKDIRDYIEMSQNRLKSLSNNNNNNNNNEDHDEKVWLERQENINERLQHLEDTIKRQNSINQENNTNNNNNNNNSNNNNDFFNKNRNNNNNSIDNNNINLFQLGLTFFVLSFLLDLLNNNNETNEISWQDFYSNYLAKGYVSKLIVINNSRVKVVLNDTGRIQLSQSNSSSSPFSTRNGGSTASGSEIYFTIGSIENFERKLNKAQDDLNVQTDFKIPVLYIQQGNWTKTIFQILPTVLMITGLIWLTKKSATAASSAGKNGIFGLSRSKARQFNIDTDVKIKFKNVAGCDEAKEEIMEFVSFLKEPSRYEKMGAKIPRGAILSGPPGTGKTLLAKATAGEANVPFYFVSGSEFVEMFVGVGAARVRDLFKTARENAPSIIFIDEIDAVGKARQKGNFSGANDERENTLNQILVEMDGFTPSDHVVVLAGTNRPDILDKALLRPGRFDRHIDIDKPELEGRKAIFEVHLAKLKLANKIYDLKNRLAALTPGFSGADIANVCNEAALIAARNDSTSVKLNHFEQAIERVIGGVERKSKLLSPEEKKIVAYHEAGHAICGWYLKYADPLLKVSIIPRGQGALGYAQYLPGDIFLLSEQQLRDRITMSLGGRVSEELHFDSVTSGASDDFKKVTNMATAMVTQLGMSPKIGWINYQKKSETDLTKPFSDETGDIIDSEVQRIVKECYNRCKKLLQEKAKEVDKVAQLLLSKEVLTREDMISMLGKRPFPERNDAFDKYLNETETKKLEDQEKENNNDNDGSIPSPETPN</sequence>
<dbReference type="CDD" id="cd19501">
    <property type="entry name" value="RecA-like_FtsH"/>
    <property type="match status" value="1"/>
</dbReference>
<keyword evidence="10" id="KW-0862">Zinc</keyword>
<name>A0AAN7ZXL1_9SACH</name>
<dbReference type="Pfam" id="PF06480">
    <property type="entry name" value="FtsH_ext"/>
    <property type="match status" value="1"/>
</dbReference>
<dbReference type="SUPFAM" id="SSF140990">
    <property type="entry name" value="FtsH protease domain-like"/>
    <property type="match status" value="1"/>
</dbReference>
<dbReference type="InterPro" id="IPR000642">
    <property type="entry name" value="Peptidase_M41"/>
</dbReference>